<dbReference type="Pfam" id="PF08212">
    <property type="entry name" value="Lipocalin_2"/>
    <property type="match status" value="1"/>
</dbReference>
<feature type="signal peptide" evidence="2">
    <location>
        <begin position="1"/>
        <end position="19"/>
    </location>
</feature>
<dbReference type="InterPro" id="IPR022272">
    <property type="entry name" value="Lipocalin_CS"/>
</dbReference>
<evidence type="ECO:0000313" key="5">
    <source>
        <dbReference type="Proteomes" id="UP000489351"/>
    </source>
</evidence>
<evidence type="ECO:0000259" key="3">
    <source>
        <dbReference type="Pfam" id="PF08212"/>
    </source>
</evidence>
<feature type="domain" description="Lipocalin/cytosolic fatty-acid binding" evidence="3">
    <location>
        <begin position="32"/>
        <end position="170"/>
    </location>
</feature>
<dbReference type="InterPro" id="IPR002446">
    <property type="entry name" value="Lipocalin_bac"/>
</dbReference>
<dbReference type="PANTHER" id="PTHR10612:SF34">
    <property type="entry name" value="APOLIPOPROTEIN D"/>
    <property type="match status" value="1"/>
</dbReference>
<organism evidence="4 5">
    <name type="scientific">Chlorobium phaeovibrioides</name>
    <dbReference type="NCBI Taxonomy" id="1094"/>
    <lineage>
        <taxon>Bacteria</taxon>
        <taxon>Pseudomonadati</taxon>
        <taxon>Chlorobiota</taxon>
        <taxon>Chlorobiia</taxon>
        <taxon>Chlorobiales</taxon>
        <taxon>Chlorobiaceae</taxon>
        <taxon>Chlorobium/Pelodictyon group</taxon>
        <taxon>Chlorobium</taxon>
    </lineage>
</organism>
<dbReference type="RefSeq" id="WP_126342565.1">
    <property type="nucleotide sequence ID" value="NZ_CP041698.1"/>
</dbReference>
<dbReference type="PIRSF" id="PIRSF036893">
    <property type="entry name" value="Lipocalin_ApoD"/>
    <property type="match status" value="1"/>
</dbReference>
<dbReference type="SUPFAM" id="SSF50814">
    <property type="entry name" value="Lipocalins"/>
    <property type="match status" value="1"/>
</dbReference>
<proteinExistence type="inferred from homology"/>
<sequence>MMKRLLTLLLLLLPAGCTGIPEGLDVVDDFSLERYLGTWYEIARLDNSFEKNFEAVSATYTLKPDGKVRVENRGYDTKKNRWKSVEGRAKFDGPSDRGALKVSFFGPFYAGYNILALDREEYRWALVSGHDRDLLWILSRSPEMNPELLEELRRKSAEFGFASEELRLVDQSERAKGASDGE</sequence>
<name>A0ABW9UNW7_CHLPH</name>
<dbReference type="PRINTS" id="PR01171">
    <property type="entry name" value="BCTLIPOCALIN"/>
</dbReference>
<gene>
    <name evidence="4" type="ORF">GJ685_06660</name>
</gene>
<evidence type="ECO:0000256" key="1">
    <source>
        <dbReference type="ARBA" id="ARBA00006889"/>
    </source>
</evidence>
<dbReference type="InterPro" id="IPR047202">
    <property type="entry name" value="Lipocalin_Blc-like_dom"/>
</dbReference>
<evidence type="ECO:0000313" key="4">
    <source>
        <dbReference type="EMBL" id="MWV54745.1"/>
    </source>
</evidence>
<dbReference type="EMBL" id="WUBZ01000019">
    <property type="protein sequence ID" value="MWV54745.1"/>
    <property type="molecule type" value="Genomic_DNA"/>
</dbReference>
<evidence type="ECO:0000256" key="2">
    <source>
        <dbReference type="PIRNR" id="PIRNR036893"/>
    </source>
</evidence>
<keyword evidence="5" id="KW-1185">Reference proteome</keyword>
<dbReference type="CDD" id="cd19438">
    <property type="entry name" value="lipocalin_Blc-like"/>
    <property type="match status" value="1"/>
</dbReference>
<dbReference type="InterPro" id="IPR012674">
    <property type="entry name" value="Calycin"/>
</dbReference>
<protein>
    <submittedName>
        <fullName evidence="4">Lipocalin</fullName>
    </submittedName>
</protein>
<feature type="chain" id="PRO_5045017445" evidence="2">
    <location>
        <begin position="20"/>
        <end position="182"/>
    </location>
</feature>
<comment type="caution">
    <text evidence="4">The sequence shown here is derived from an EMBL/GenBank/DDBJ whole genome shotgun (WGS) entry which is preliminary data.</text>
</comment>
<accession>A0ABW9UNW7</accession>
<dbReference type="Proteomes" id="UP000489351">
    <property type="component" value="Unassembled WGS sequence"/>
</dbReference>
<dbReference type="Gene3D" id="2.40.128.20">
    <property type="match status" value="1"/>
</dbReference>
<dbReference type="InterPro" id="IPR000566">
    <property type="entry name" value="Lipocln_cytosolic_FA-bd_dom"/>
</dbReference>
<dbReference type="InterPro" id="IPR022271">
    <property type="entry name" value="Lipocalin_ApoD"/>
</dbReference>
<dbReference type="PANTHER" id="PTHR10612">
    <property type="entry name" value="APOLIPOPROTEIN D"/>
    <property type="match status" value="1"/>
</dbReference>
<keyword evidence="2" id="KW-0732">Signal</keyword>
<reference evidence="4 5" key="1">
    <citation type="submission" date="2019-11" db="EMBL/GenBank/DDBJ databases">
        <title>Green- and brown-colored morphotypes of Chlorobia in the stratified aquatic ecosystems of Kandalaksha Gulf (White Sea): A model for study of the accessory genome evolution.</title>
        <authorList>
            <person name="Grouzdev D.S."/>
        </authorList>
    </citation>
    <scope>NUCLEOTIDE SEQUENCE [LARGE SCALE GENOMIC DNA]</scope>
    <source>
        <strain evidence="4 5">ZM</strain>
    </source>
</reference>
<comment type="similarity">
    <text evidence="1 2">Belongs to the calycin superfamily. Lipocalin family.</text>
</comment>
<dbReference type="PROSITE" id="PS00213">
    <property type="entry name" value="LIPOCALIN"/>
    <property type="match status" value="1"/>
</dbReference>